<comment type="caution">
    <text evidence="2">The sequence shown here is derived from an EMBL/GenBank/DDBJ whole genome shotgun (WGS) entry which is preliminary data.</text>
</comment>
<dbReference type="AlphaFoldDB" id="A0AAV6IL31"/>
<proteinExistence type="predicted"/>
<dbReference type="InterPro" id="IPR056697">
    <property type="entry name" value="DUF7795"/>
</dbReference>
<dbReference type="EMBL" id="JACTNZ010000010">
    <property type="protein sequence ID" value="KAG5528182.1"/>
    <property type="molecule type" value="Genomic_DNA"/>
</dbReference>
<dbReference type="Gene3D" id="1.20.1110.10">
    <property type="entry name" value="Calcium-transporting ATPase, transmembrane domain"/>
    <property type="match status" value="1"/>
</dbReference>
<organism evidence="2 3">
    <name type="scientific">Rhododendron griersonianum</name>
    <dbReference type="NCBI Taxonomy" id="479676"/>
    <lineage>
        <taxon>Eukaryota</taxon>
        <taxon>Viridiplantae</taxon>
        <taxon>Streptophyta</taxon>
        <taxon>Embryophyta</taxon>
        <taxon>Tracheophyta</taxon>
        <taxon>Spermatophyta</taxon>
        <taxon>Magnoliopsida</taxon>
        <taxon>eudicotyledons</taxon>
        <taxon>Gunneridae</taxon>
        <taxon>Pentapetalae</taxon>
        <taxon>asterids</taxon>
        <taxon>Ericales</taxon>
        <taxon>Ericaceae</taxon>
        <taxon>Ericoideae</taxon>
        <taxon>Rhodoreae</taxon>
        <taxon>Rhododendron</taxon>
    </lineage>
</organism>
<feature type="domain" description="DUF7795" evidence="1">
    <location>
        <begin position="87"/>
        <end position="187"/>
    </location>
</feature>
<keyword evidence="3" id="KW-1185">Reference proteome</keyword>
<accession>A0AAV6IL31</accession>
<evidence type="ECO:0000313" key="2">
    <source>
        <dbReference type="EMBL" id="KAG5528182.1"/>
    </source>
</evidence>
<sequence>MNLEVSSGSMESKLLKFLGFMWNPLSWVMESDAIMAIALANGGEMAAAGTWCFSGTTTGEFSLGSEGGIGAVYNAEYKMESEEPVLTKIFQIFSDFMLRVMQFEELVAVGSRLLVGFDEGLESLRQSPINKTSELVKRIIETNKTKRVLKYVGAGCINAHDGMQNISRRKCIVYELEGLVKEVTSAVQAGNENKLHLKDKVTGDLIGQEATTYKKSITVGFVLQEKIVSSNVHGPEIPEYAVMMGVIYSMLKRDYIMQEKIISSLNLKSSSGELESYNLMWSLRPFIDDEIMHQAWRLVA</sequence>
<dbReference type="PANTHER" id="PTHR35305:SF2">
    <property type="entry name" value="FAD-BINDING PROTEIN"/>
    <property type="match status" value="1"/>
</dbReference>
<evidence type="ECO:0000313" key="3">
    <source>
        <dbReference type="Proteomes" id="UP000823749"/>
    </source>
</evidence>
<evidence type="ECO:0000259" key="1">
    <source>
        <dbReference type="Pfam" id="PF25071"/>
    </source>
</evidence>
<dbReference type="Pfam" id="PF25071">
    <property type="entry name" value="DUF7795"/>
    <property type="match status" value="1"/>
</dbReference>
<name>A0AAV6IL31_9ERIC</name>
<dbReference type="Proteomes" id="UP000823749">
    <property type="component" value="Chromosome 10"/>
</dbReference>
<reference evidence="2" key="1">
    <citation type="submission" date="2020-08" db="EMBL/GenBank/DDBJ databases">
        <title>Plant Genome Project.</title>
        <authorList>
            <person name="Zhang R.-G."/>
        </authorList>
    </citation>
    <scope>NUCLEOTIDE SEQUENCE</scope>
    <source>
        <strain evidence="2">WSP0</strain>
        <tissue evidence="2">Leaf</tissue>
    </source>
</reference>
<gene>
    <name evidence="2" type="ORF">RHGRI_028951</name>
</gene>
<dbReference type="PANTHER" id="PTHR35305">
    <property type="entry name" value="FAD-BINDING PROTEIN"/>
    <property type="match status" value="1"/>
</dbReference>
<protein>
    <recommendedName>
        <fullName evidence="1">DUF7795 domain-containing protein</fullName>
    </recommendedName>
</protein>